<accession>A0A507FDD7</accession>
<dbReference type="Proteomes" id="UP000320333">
    <property type="component" value="Unassembled WGS sequence"/>
</dbReference>
<evidence type="ECO:0000313" key="2">
    <source>
        <dbReference type="EMBL" id="TPX73296.1"/>
    </source>
</evidence>
<dbReference type="AlphaFoldDB" id="A0A507FDD7"/>
<keyword evidence="1" id="KW-0732">Signal</keyword>
<feature type="signal peptide" evidence="1">
    <location>
        <begin position="1"/>
        <end position="30"/>
    </location>
</feature>
<sequence>MNHQSSCWRLCTRVLLILVTVSAVVQACSSEPPKTQKSQMDATNLTALSNEYKALRSVKGHFEGGPEFVKDVDGFNGKKHKTLDALCSSLGVPNTPLSSVVENMGIPDEVQPATQSLDQPAAASLMPGPVLSGAPITSFEEGKPFYAIYHWRGRHDYVWFLFTASGVVEKSGWYNAGE</sequence>
<keyword evidence="3" id="KW-1185">Reference proteome</keyword>
<feature type="chain" id="PRO_5021456678" description="Lipoprotein" evidence="1">
    <location>
        <begin position="31"/>
        <end position="178"/>
    </location>
</feature>
<reference evidence="2 3" key="1">
    <citation type="journal article" date="2019" name="Sci. Rep.">
        <title>Comparative genomics of chytrid fungi reveal insights into the obligate biotrophic and pathogenic lifestyle of Synchytrium endobioticum.</title>
        <authorList>
            <person name="van de Vossenberg B.T.L.H."/>
            <person name="Warris S."/>
            <person name="Nguyen H.D.T."/>
            <person name="van Gent-Pelzer M.P.E."/>
            <person name="Joly D.L."/>
            <person name="van de Geest H.C."/>
            <person name="Bonants P.J.M."/>
            <person name="Smith D.S."/>
            <person name="Levesque C.A."/>
            <person name="van der Lee T.A.J."/>
        </authorList>
    </citation>
    <scope>NUCLEOTIDE SEQUENCE [LARGE SCALE GENOMIC DNA]</scope>
    <source>
        <strain evidence="2 3">CBS 675.73</strain>
    </source>
</reference>
<protein>
    <recommendedName>
        <fullName evidence="4">Lipoprotein</fullName>
    </recommendedName>
</protein>
<name>A0A507FDD7_9FUNG</name>
<proteinExistence type="predicted"/>
<organism evidence="2 3">
    <name type="scientific">Chytriomyces confervae</name>
    <dbReference type="NCBI Taxonomy" id="246404"/>
    <lineage>
        <taxon>Eukaryota</taxon>
        <taxon>Fungi</taxon>
        <taxon>Fungi incertae sedis</taxon>
        <taxon>Chytridiomycota</taxon>
        <taxon>Chytridiomycota incertae sedis</taxon>
        <taxon>Chytridiomycetes</taxon>
        <taxon>Chytridiales</taxon>
        <taxon>Chytriomycetaceae</taxon>
        <taxon>Chytriomyces</taxon>
    </lineage>
</organism>
<evidence type="ECO:0008006" key="4">
    <source>
        <dbReference type="Google" id="ProtNLM"/>
    </source>
</evidence>
<gene>
    <name evidence="2" type="ORF">CcCBS67573_g05427</name>
</gene>
<dbReference type="EMBL" id="QEAP01000195">
    <property type="protein sequence ID" value="TPX73296.1"/>
    <property type="molecule type" value="Genomic_DNA"/>
</dbReference>
<evidence type="ECO:0000313" key="3">
    <source>
        <dbReference type="Proteomes" id="UP000320333"/>
    </source>
</evidence>
<evidence type="ECO:0000256" key="1">
    <source>
        <dbReference type="SAM" id="SignalP"/>
    </source>
</evidence>
<comment type="caution">
    <text evidence="2">The sequence shown here is derived from an EMBL/GenBank/DDBJ whole genome shotgun (WGS) entry which is preliminary data.</text>
</comment>
<dbReference type="OrthoDB" id="5580129at2759"/>